<dbReference type="Pfam" id="PF25597">
    <property type="entry name" value="SH3_retrovirus"/>
    <property type="match status" value="1"/>
</dbReference>
<dbReference type="PANTHER" id="PTHR42648:SF32">
    <property type="entry name" value="RIBONUCLEASE H-LIKE DOMAIN, GAG-PRE-INTEGRASE DOMAIN PROTEIN-RELATED"/>
    <property type="match status" value="1"/>
</dbReference>
<dbReference type="InterPro" id="IPR039537">
    <property type="entry name" value="Retrotran_Ty1/copia-like"/>
</dbReference>
<protein>
    <submittedName>
        <fullName evidence="2">Retrovirus-related Pol polyprotein from transposon TNT 1-94</fullName>
    </submittedName>
</protein>
<evidence type="ECO:0000313" key="2">
    <source>
        <dbReference type="EMBL" id="GEU74699.1"/>
    </source>
</evidence>
<accession>A0A6L2MMX4</accession>
<comment type="caution">
    <text evidence="2">The sequence shown here is derived from an EMBL/GenBank/DDBJ whole genome shotgun (WGS) entry which is preliminary data.</text>
</comment>
<feature type="domain" description="Retroviral polymerase SH3-like" evidence="1">
    <location>
        <begin position="266"/>
        <end position="321"/>
    </location>
</feature>
<name>A0A6L2MMX4_TANCI</name>
<sequence length="362" mass="41809">MMLESIENGPLVYPTIEENGKIHEKKYVELAEQEKLQDNYDVQENNIVLQGLLPDVYSLVNHCKAAKDLWYRVKLLMQDIELSYQERECILYNEFDKFTSVKGDDLIACLDKVMKFMSTVMASRFPLTNNQLRTYSNLRNQATIQDDRVTVQKTDDLDAYNSDCDDISLGKAVLMAKLSSYDLDVLSECVLDFVNDMNVRSKSKSAKSSKKKNIWKLTSKVFTQAVMIACFTQNQTLIHKRHNKTSYELLYDRKPDLFYLYVFGTLCYPTNDNEDLRKLKPKSDIEIIIGYALAKKAYRIYKKRTHLIIETIHVDFDELTTMTSEQFSLAHGPQILTPRTVSLGLMLNPLSPTPYVPPTKKK</sequence>
<dbReference type="AlphaFoldDB" id="A0A6L2MMX4"/>
<evidence type="ECO:0000259" key="1">
    <source>
        <dbReference type="Pfam" id="PF25597"/>
    </source>
</evidence>
<gene>
    <name evidence="2" type="ORF">Tci_046677</name>
</gene>
<dbReference type="InterPro" id="IPR057670">
    <property type="entry name" value="SH3_retrovirus"/>
</dbReference>
<proteinExistence type="predicted"/>
<dbReference type="EMBL" id="BKCJ010006936">
    <property type="protein sequence ID" value="GEU74699.1"/>
    <property type="molecule type" value="Genomic_DNA"/>
</dbReference>
<reference evidence="2" key="1">
    <citation type="journal article" date="2019" name="Sci. Rep.">
        <title>Draft genome of Tanacetum cinerariifolium, the natural source of mosquito coil.</title>
        <authorList>
            <person name="Yamashiro T."/>
            <person name="Shiraishi A."/>
            <person name="Satake H."/>
            <person name="Nakayama K."/>
        </authorList>
    </citation>
    <scope>NUCLEOTIDE SEQUENCE</scope>
</reference>
<dbReference type="PANTHER" id="PTHR42648">
    <property type="entry name" value="TRANSPOSASE, PUTATIVE-RELATED"/>
    <property type="match status" value="1"/>
</dbReference>
<organism evidence="2">
    <name type="scientific">Tanacetum cinerariifolium</name>
    <name type="common">Dalmatian daisy</name>
    <name type="synonym">Chrysanthemum cinerariifolium</name>
    <dbReference type="NCBI Taxonomy" id="118510"/>
    <lineage>
        <taxon>Eukaryota</taxon>
        <taxon>Viridiplantae</taxon>
        <taxon>Streptophyta</taxon>
        <taxon>Embryophyta</taxon>
        <taxon>Tracheophyta</taxon>
        <taxon>Spermatophyta</taxon>
        <taxon>Magnoliopsida</taxon>
        <taxon>eudicotyledons</taxon>
        <taxon>Gunneridae</taxon>
        <taxon>Pentapetalae</taxon>
        <taxon>asterids</taxon>
        <taxon>campanulids</taxon>
        <taxon>Asterales</taxon>
        <taxon>Asteraceae</taxon>
        <taxon>Asteroideae</taxon>
        <taxon>Anthemideae</taxon>
        <taxon>Anthemidinae</taxon>
        <taxon>Tanacetum</taxon>
    </lineage>
</organism>